<dbReference type="HOGENOM" id="CLU_012623_0_0_1"/>
<dbReference type="InParanoid" id="G9N952"/>
<dbReference type="SUPFAM" id="SSF81383">
    <property type="entry name" value="F-box domain"/>
    <property type="match status" value="1"/>
</dbReference>
<evidence type="ECO:0000313" key="3">
    <source>
        <dbReference type="Proteomes" id="UP000007115"/>
    </source>
</evidence>
<proteinExistence type="predicted"/>
<protein>
    <recommendedName>
        <fullName evidence="4">F-box domain-containing protein</fullName>
    </recommendedName>
</protein>
<dbReference type="OrthoDB" id="2322499at2759"/>
<sequence>MDDVGQGHVVDASLAFLQKLEDDMRALNESQLDSSDSSTLDSPGGARKRRRLESSSENEASKRTRTASAGQDSVVFGPAEPPRRDRSRQLPAELWHRVFSFLPPNTLGRLLRVNQLFHKYLDPASPFIISTVTHVPTTRILPTLSPDAIWRASRCLHWPTMPAPLKGKFELDMWRFACTRSCQLCGLLDTNYTTPEDSLRRCGPGNTTVSPIFSFFVNSCGNCLTETSVQEVDLLLSTSSPSFISPGLPMVFLTPDANVISPQAMRSTPVPPTVRLTKVYWPAQVDRLQEELKEVKRFGIAATEEWIKGLDVRGTEAVRDTSRWDKWFQMGGVRQMRIYSSQPRPTANKAERVERKGPDTTKPLQKPRQDIETAVRLHVSSLADEVISQWLKGHSIKGNCADFVTEVLTYVRTQFYKGAVFLTRRLTLDDMRWIFEQKIGPHTNCLQQDFLFCRECPKSSKSKSYGFQAVMQHYAMKHGSKKMKAMIWRAEWPEVPPFRAEEKAAADMAPAQIMHPYSDKELVYSGSHRTDEQPRFESREALDRMTTQYIVREPGEWNPTWGPAHLSSSVGSRHHDVPEPRRHLESYYLRREHVPHMIEAPYPVMESQRERRLAEVETRHTSRQSYVSGYRQPMPSTALYRSYDIFDMRSLPNDRYMEQSTILHDYRFPSNANYSNYTNRESHNNTASASRVYSAYDSRGRWPM</sequence>
<dbReference type="Proteomes" id="UP000007115">
    <property type="component" value="Unassembled WGS sequence"/>
</dbReference>
<feature type="region of interest" description="Disordered" evidence="1">
    <location>
        <begin position="27"/>
        <end position="87"/>
    </location>
</feature>
<feature type="compositionally biased region" description="Low complexity" evidence="1">
    <location>
        <begin position="30"/>
        <end position="42"/>
    </location>
</feature>
<comment type="caution">
    <text evidence="2">The sequence shown here is derived from an EMBL/GenBank/DDBJ whole genome shotgun (WGS) entry which is preliminary data.</text>
</comment>
<dbReference type="EMBL" id="ABDF02000090">
    <property type="protein sequence ID" value="EHK16473.1"/>
    <property type="molecule type" value="Genomic_DNA"/>
</dbReference>
<dbReference type="CDD" id="cd09917">
    <property type="entry name" value="F-box_SF"/>
    <property type="match status" value="1"/>
</dbReference>
<feature type="compositionally biased region" description="Basic and acidic residues" evidence="1">
    <location>
        <begin position="349"/>
        <end position="359"/>
    </location>
</feature>
<keyword evidence="3" id="KW-1185">Reference proteome</keyword>
<dbReference type="STRING" id="413071.G9N952"/>
<dbReference type="Gene3D" id="1.20.1280.50">
    <property type="match status" value="1"/>
</dbReference>
<dbReference type="VEuPathDB" id="FungiDB:TRIVIDRAFT_65758"/>
<reference evidence="2 3" key="1">
    <citation type="journal article" date="2011" name="Genome Biol.">
        <title>Comparative genome sequence analysis underscores mycoparasitism as the ancestral life style of Trichoderma.</title>
        <authorList>
            <person name="Kubicek C.P."/>
            <person name="Herrera-Estrella A."/>
            <person name="Seidl-Seiboth V."/>
            <person name="Martinez D.A."/>
            <person name="Druzhinina I.S."/>
            <person name="Thon M."/>
            <person name="Zeilinger S."/>
            <person name="Casas-Flores S."/>
            <person name="Horwitz B.A."/>
            <person name="Mukherjee P.K."/>
            <person name="Mukherjee M."/>
            <person name="Kredics L."/>
            <person name="Alcaraz L.D."/>
            <person name="Aerts A."/>
            <person name="Antal Z."/>
            <person name="Atanasova L."/>
            <person name="Cervantes-Badillo M.G."/>
            <person name="Challacombe J."/>
            <person name="Chertkov O."/>
            <person name="McCluskey K."/>
            <person name="Coulpier F."/>
            <person name="Deshpande N."/>
            <person name="von Doehren H."/>
            <person name="Ebbole D.J."/>
            <person name="Esquivel-Naranjo E.U."/>
            <person name="Fekete E."/>
            <person name="Flipphi M."/>
            <person name="Glaser F."/>
            <person name="Gomez-Rodriguez E.Y."/>
            <person name="Gruber S."/>
            <person name="Han C."/>
            <person name="Henrissat B."/>
            <person name="Hermosa R."/>
            <person name="Hernandez-Onate M."/>
            <person name="Karaffa L."/>
            <person name="Kosti I."/>
            <person name="Le Crom S."/>
            <person name="Lindquist E."/>
            <person name="Lucas S."/>
            <person name="Luebeck M."/>
            <person name="Luebeck P.S."/>
            <person name="Margeot A."/>
            <person name="Metz B."/>
            <person name="Misra M."/>
            <person name="Nevalainen H."/>
            <person name="Omann M."/>
            <person name="Packer N."/>
            <person name="Perrone G."/>
            <person name="Uresti-Rivera E.E."/>
            <person name="Salamov A."/>
            <person name="Schmoll M."/>
            <person name="Seiboth B."/>
            <person name="Shapiro H."/>
            <person name="Sukno S."/>
            <person name="Tamayo-Ramos J.A."/>
            <person name="Tisch D."/>
            <person name="Wiest A."/>
            <person name="Wilkinson H.H."/>
            <person name="Zhang M."/>
            <person name="Coutinho P.M."/>
            <person name="Kenerley C.M."/>
            <person name="Monte E."/>
            <person name="Baker S.E."/>
            <person name="Grigoriev I.V."/>
        </authorList>
    </citation>
    <scope>NUCLEOTIDE SEQUENCE [LARGE SCALE GENOMIC DNA]</scope>
    <source>
        <strain evidence="3">Gv29-8 / FGSC 10586</strain>
    </source>
</reference>
<dbReference type="OMA" id="MWRFACT"/>
<evidence type="ECO:0000256" key="1">
    <source>
        <dbReference type="SAM" id="MobiDB-lite"/>
    </source>
</evidence>
<dbReference type="AlphaFoldDB" id="G9N952"/>
<dbReference type="InterPro" id="IPR036047">
    <property type="entry name" value="F-box-like_dom_sf"/>
</dbReference>
<evidence type="ECO:0008006" key="4">
    <source>
        <dbReference type="Google" id="ProtNLM"/>
    </source>
</evidence>
<evidence type="ECO:0000313" key="2">
    <source>
        <dbReference type="EMBL" id="EHK16473.1"/>
    </source>
</evidence>
<gene>
    <name evidence="2" type="ORF">TRIVIDRAFT_65758</name>
</gene>
<accession>G9N952</accession>
<name>G9N952_HYPVG</name>
<dbReference type="RefSeq" id="XP_013950681.1">
    <property type="nucleotide sequence ID" value="XM_014095206.1"/>
</dbReference>
<feature type="region of interest" description="Disordered" evidence="1">
    <location>
        <begin position="342"/>
        <end position="368"/>
    </location>
</feature>
<organism evidence="2 3">
    <name type="scientific">Hypocrea virens (strain Gv29-8 / FGSC 10586)</name>
    <name type="common">Gliocladium virens</name>
    <name type="synonym">Trichoderma virens</name>
    <dbReference type="NCBI Taxonomy" id="413071"/>
    <lineage>
        <taxon>Eukaryota</taxon>
        <taxon>Fungi</taxon>
        <taxon>Dikarya</taxon>
        <taxon>Ascomycota</taxon>
        <taxon>Pezizomycotina</taxon>
        <taxon>Sordariomycetes</taxon>
        <taxon>Hypocreomycetidae</taxon>
        <taxon>Hypocreales</taxon>
        <taxon>Hypocreaceae</taxon>
        <taxon>Trichoderma</taxon>
    </lineage>
</organism>
<dbReference type="eggNOG" id="ENOG502RPXF">
    <property type="taxonomic scope" value="Eukaryota"/>
</dbReference>
<dbReference type="GeneID" id="25796755"/>